<dbReference type="RefSeq" id="XP_018495666.1">
    <property type="nucleotide sequence ID" value="XM_018640150.1"/>
</dbReference>
<accession>A0AAJ7L5N0</accession>
<name>A0AAJ7L5N0_9ACAR</name>
<evidence type="ECO:0000313" key="3">
    <source>
        <dbReference type="RefSeq" id="XP_018495666.1"/>
    </source>
</evidence>
<dbReference type="Proteomes" id="UP000694867">
    <property type="component" value="Unplaced"/>
</dbReference>
<organism evidence="2 3">
    <name type="scientific">Galendromus occidentalis</name>
    <name type="common">western predatory mite</name>
    <dbReference type="NCBI Taxonomy" id="34638"/>
    <lineage>
        <taxon>Eukaryota</taxon>
        <taxon>Metazoa</taxon>
        <taxon>Ecdysozoa</taxon>
        <taxon>Arthropoda</taxon>
        <taxon>Chelicerata</taxon>
        <taxon>Arachnida</taxon>
        <taxon>Acari</taxon>
        <taxon>Parasitiformes</taxon>
        <taxon>Mesostigmata</taxon>
        <taxon>Gamasina</taxon>
        <taxon>Phytoseioidea</taxon>
        <taxon>Phytoseiidae</taxon>
        <taxon>Typhlodrominae</taxon>
        <taxon>Galendromus</taxon>
    </lineage>
</organism>
<gene>
    <name evidence="3" type="primary">LOC100899652</name>
</gene>
<dbReference type="AlphaFoldDB" id="A0AAJ7L5N0"/>
<keyword evidence="2" id="KW-1185">Reference proteome</keyword>
<sequence>MVGMEPSQLLVSITACLLLTAMLARSETPDPYHWSFFRELLVPPEIDACLKEHNIRNNQIKDYLELVGKMKMRCDRQNVEFEQCLNNFRRMDDPRGKFKPVDEKIQACQRKIELEGRR</sequence>
<evidence type="ECO:0000256" key="1">
    <source>
        <dbReference type="SAM" id="SignalP"/>
    </source>
</evidence>
<dbReference type="GeneID" id="100899652"/>
<proteinExistence type="predicted"/>
<feature type="chain" id="PRO_5042591380" evidence="1">
    <location>
        <begin position="27"/>
        <end position="118"/>
    </location>
</feature>
<protein>
    <submittedName>
        <fullName evidence="3">Uncharacterized protein LOC100899652 isoform X1</fullName>
    </submittedName>
</protein>
<keyword evidence="1" id="KW-0732">Signal</keyword>
<reference evidence="3" key="1">
    <citation type="submission" date="2025-08" db="UniProtKB">
        <authorList>
            <consortium name="RefSeq"/>
        </authorList>
    </citation>
    <scope>IDENTIFICATION</scope>
</reference>
<feature type="signal peptide" evidence="1">
    <location>
        <begin position="1"/>
        <end position="26"/>
    </location>
</feature>
<evidence type="ECO:0000313" key="2">
    <source>
        <dbReference type="Proteomes" id="UP000694867"/>
    </source>
</evidence>